<dbReference type="AlphaFoldDB" id="A0AA87Z459"/>
<dbReference type="PROSITE" id="PS50090">
    <property type="entry name" value="MYB_LIKE"/>
    <property type="match status" value="3"/>
</dbReference>
<proteinExistence type="predicted"/>
<dbReference type="SUPFAM" id="SSF46689">
    <property type="entry name" value="Homeodomain-like"/>
    <property type="match status" value="2"/>
</dbReference>
<feature type="compositionally biased region" description="Basic and acidic residues" evidence="1">
    <location>
        <begin position="249"/>
        <end position="267"/>
    </location>
</feature>
<evidence type="ECO:0000256" key="1">
    <source>
        <dbReference type="SAM" id="MobiDB-lite"/>
    </source>
</evidence>
<feature type="domain" description="Myb-like" evidence="2">
    <location>
        <begin position="570"/>
        <end position="619"/>
    </location>
</feature>
<dbReference type="SMART" id="SM00717">
    <property type="entry name" value="SANT"/>
    <property type="match status" value="4"/>
</dbReference>
<dbReference type="Pfam" id="PF13921">
    <property type="entry name" value="Myb_DNA-bind_6"/>
    <property type="match status" value="1"/>
</dbReference>
<dbReference type="InterPro" id="IPR009057">
    <property type="entry name" value="Homeodomain-like_sf"/>
</dbReference>
<feature type="compositionally biased region" description="Basic and acidic residues" evidence="1">
    <location>
        <begin position="65"/>
        <end position="79"/>
    </location>
</feature>
<keyword evidence="4" id="KW-1185">Reference proteome</keyword>
<feature type="domain" description="Myb-like" evidence="2">
    <location>
        <begin position="690"/>
        <end position="743"/>
    </location>
</feature>
<feature type="region of interest" description="Disordered" evidence="1">
    <location>
        <begin position="1"/>
        <end position="473"/>
    </location>
</feature>
<organism evidence="3 4">
    <name type="scientific">Ficus carica</name>
    <name type="common">Common fig</name>
    <dbReference type="NCBI Taxonomy" id="3494"/>
    <lineage>
        <taxon>Eukaryota</taxon>
        <taxon>Viridiplantae</taxon>
        <taxon>Streptophyta</taxon>
        <taxon>Embryophyta</taxon>
        <taxon>Tracheophyta</taxon>
        <taxon>Spermatophyta</taxon>
        <taxon>Magnoliopsida</taxon>
        <taxon>eudicotyledons</taxon>
        <taxon>Gunneridae</taxon>
        <taxon>Pentapetalae</taxon>
        <taxon>rosids</taxon>
        <taxon>fabids</taxon>
        <taxon>Rosales</taxon>
        <taxon>Moraceae</taxon>
        <taxon>Ficeae</taxon>
        <taxon>Ficus</taxon>
    </lineage>
</organism>
<dbReference type="Gene3D" id="1.10.10.60">
    <property type="entry name" value="Homeodomain-like"/>
    <property type="match status" value="2"/>
</dbReference>
<evidence type="ECO:0000313" key="3">
    <source>
        <dbReference type="EMBL" id="GMN24935.1"/>
    </source>
</evidence>
<feature type="compositionally biased region" description="Basic residues" evidence="1">
    <location>
        <begin position="268"/>
        <end position="277"/>
    </location>
</feature>
<dbReference type="PANTHER" id="PTHR47430:SF4">
    <property type="entry name" value="GB|AAC33480.1"/>
    <property type="match status" value="1"/>
</dbReference>
<feature type="domain" description="Myb-like" evidence="2">
    <location>
        <begin position="620"/>
        <end position="688"/>
    </location>
</feature>
<feature type="compositionally biased region" description="Basic and acidic residues" evidence="1">
    <location>
        <begin position="100"/>
        <end position="124"/>
    </location>
</feature>
<protein>
    <recommendedName>
        <fullName evidence="2">Myb-like domain-containing protein</fullName>
    </recommendedName>
</protein>
<dbReference type="InterPro" id="IPR001005">
    <property type="entry name" value="SANT/Myb"/>
</dbReference>
<feature type="compositionally biased region" description="Basic and acidic residues" evidence="1">
    <location>
        <begin position="374"/>
        <end position="394"/>
    </location>
</feature>
<accession>A0AA87Z459</accession>
<feature type="compositionally biased region" description="Basic and acidic residues" evidence="1">
    <location>
        <begin position="229"/>
        <end position="240"/>
    </location>
</feature>
<feature type="compositionally biased region" description="Basic and acidic residues" evidence="1">
    <location>
        <begin position="415"/>
        <end position="425"/>
    </location>
</feature>
<feature type="compositionally biased region" description="Basic and acidic residues" evidence="1">
    <location>
        <begin position="144"/>
        <end position="202"/>
    </location>
</feature>
<name>A0AA87Z459_FICCA</name>
<evidence type="ECO:0000259" key="2">
    <source>
        <dbReference type="PROSITE" id="PS50090"/>
    </source>
</evidence>
<feature type="compositionally biased region" description="Acidic residues" evidence="1">
    <location>
        <begin position="203"/>
        <end position="216"/>
    </location>
</feature>
<gene>
    <name evidence="3" type="ORF">TIFTF001_000750</name>
</gene>
<reference evidence="3" key="1">
    <citation type="submission" date="2023-07" db="EMBL/GenBank/DDBJ databases">
        <title>draft genome sequence of fig (Ficus carica).</title>
        <authorList>
            <person name="Takahashi T."/>
            <person name="Nishimura K."/>
        </authorList>
    </citation>
    <scope>NUCLEOTIDE SEQUENCE</scope>
</reference>
<comment type="caution">
    <text evidence="3">The sequence shown here is derived from an EMBL/GenBank/DDBJ whole genome shotgun (WGS) entry which is preliminary data.</text>
</comment>
<dbReference type="Proteomes" id="UP001187192">
    <property type="component" value="Unassembled WGS sequence"/>
</dbReference>
<sequence length="823" mass="94658">MGERLRDRKGHKAEKKVELEKDEKEFQKAKKKDRVVGKDRKADDIVEDLKTSGVEGEENTNVEINGRKDSGDNLEERQEKKKRRKENKKKGVDGTLSEFEGVKDGKRGELDKGPRKGENRRDVDVPVENGEEEGAKKTMKKKKGKEDGDNEGKDIVTDGEKLSKERNQMDGRIKEDGKLAVKEKNLKKVCDKVKKATEKREVEEVEDEMKADEEGGGSEMKKKKKRKNVDKMKTNEEGDRGKKKKRKSEKASDELEEEMKSNEEGEKSRRKKEKKRGNASVEGEKEMETDVEGDRSKKKKRRSEKASNEMEDEMRTNEEGGKSKKKKERKRDNAPAEVEDEMETSEENASVEGEARMETNEEGDGSKKKKKERKKENVSDDVEDKMKTDEGAEKSKKKKERKRENVSGDVEDKSDELGKGDDGSKDKKKKGRAEKQVSSGKAHKGKARTEEDTEATDTCESPTPQGKSKRVSFSDHVEVFLDDSPSGGESVSNEGGEGLVRGKRFTREEDELVKKAILGYIEDHSLGEDGLNMILNCISYPEIKGCWTEIAAALPWRPRASVYHRGHVLFERDDRRKWTAEEFDYIREFYKKHGADWKKLSVELNKHRFHCKDTWRRIKLANLKKGHWSQEEYQGLFDLVNMDLRMRALEERKSKHGMLRDNICWESISDRLSTRNNSTCCTKWYKQLTSPMVRQGLWADTDDYRLLDALSSLDATCMEDVDWDTLLEHRDGELCRKRWNQMVKHIGEYGLKSFSEQVEILANRKLSRRSSIDCFKCLLFASDVSAAGRFWPKLISILGVDGRCYWLSFVQWSGINIFSCGCL</sequence>
<feature type="compositionally biased region" description="Basic and acidic residues" evidence="1">
    <location>
        <begin position="15"/>
        <end position="50"/>
    </location>
</feature>
<feature type="compositionally biased region" description="Acidic residues" evidence="1">
    <location>
        <begin position="337"/>
        <end position="346"/>
    </location>
</feature>
<feature type="compositionally biased region" description="Basic and acidic residues" evidence="1">
    <location>
        <begin position="282"/>
        <end position="295"/>
    </location>
</feature>
<feature type="compositionally biased region" description="Basic and acidic residues" evidence="1">
    <location>
        <begin position="304"/>
        <end position="322"/>
    </location>
</feature>
<evidence type="ECO:0000313" key="4">
    <source>
        <dbReference type="Proteomes" id="UP001187192"/>
    </source>
</evidence>
<dbReference type="EMBL" id="BTGU01000001">
    <property type="protein sequence ID" value="GMN24935.1"/>
    <property type="molecule type" value="Genomic_DNA"/>
</dbReference>
<dbReference type="PANTHER" id="PTHR47430">
    <property type="entry name" value="GB|AAC33480.1"/>
    <property type="match status" value="1"/>
</dbReference>